<dbReference type="AlphaFoldDB" id="A0AAV4NIT4"/>
<name>A0AAV4NIT4_CAEEX</name>
<gene>
    <name evidence="1" type="ORF">CEXT_339581</name>
</gene>
<protein>
    <recommendedName>
        <fullName evidence="3">Secreted protein</fullName>
    </recommendedName>
</protein>
<reference evidence="1 2" key="1">
    <citation type="submission" date="2021-06" db="EMBL/GenBank/DDBJ databases">
        <title>Caerostris extrusa draft genome.</title>
        <authorList>
            <person name="Kono N."/>
            <person name="Arakawa K."/>
        </authorList>
    </citation>
    <scope>NUCLEOTIDE SEQUENCE [LARGE SCALE GENOMIC DNA]</scope>
</reference>
<proteinExistence type="predicted"/>
<evidence type="ECO:0000313" key="2">
    <source>
        <dbReference type="Proteomes" id="UP001054945"/>
    </source>
</evidence>
<evidence type="ECO:0000313" key="1">
    <source>
        <dbReference type="EMBL" id="GIX84398.1"/>
    </source>
</evidence>
<organism evidence="1 2">
    <name type="scientific">Caerostris extrusa</name>
    <name type="common">Bark spider</name>
    <name type="synonym">Caerostris bankana</name>
    <dbReference type="NCBI Taxonomy" id="172846"/>
    <lineage>
        <taxon>Eukaryota</taxon>
        <taxon>Metazoa</taxon>
        <taxon>Ecdysozoa</taxon>
        <taxon>Arthropoda</taxon>
        <taxon>Chelicerata</taxon>
        <taxon>Arachnida</taxon>
        <taxon>Araneae</taxon>
        <taxon>Araneomorphae</taxon>
        <taxon>Entelegynae</taxon>
        <taxon>Araneoidea</taxon>
        <taxon>Araneidae</taxon>
        <taxon>Caerostris</taxon>
    </lineage>
</organism>
<dbReference type="EMBL" id="BPLR01003424">
    <property type="protein sequence ID" value="GIX84398.1"/>
    <property type="molecule type" value="Genomic_DNA"/>
</dbReference>
<sequence>MKPSSSSSFAWVFWSYQRLLLIVWWCVQRYVCVSDAVEVEGFRFLLSSTDNLILFRLRAGVADIFPRGPPGDC</sequence>
<evidence type="ECO:0008006" key="3">
    <source>
        <dbReference type="Google" id="ProtNLM"/>
    </source>
</evidence>
<dbReference type="Proteomes" id="UP001054945">
    <property type="component" value="Unassembled WGS sequence"/>
</dbReference>
<accession>A0AAV4NIT4</accession>
<keyword evidence="2" id="KW-1185">Reference proteome</keyword>
<comment type="caution">
    <text evidence="1">The sequence shown here is derived from an EMBL/GenBank/DDBJ whole genome shotgun (WGS) entry which is preliminary data.</text>
</comment>